<name>K2S6T8_MACPH</name>
<evidence type="ECO:0000313" key="2">
    <source>
        <dbReference type="EMBL" id="EKG12585.1"/>
    </source>
</evidence>
<dbReference type="AlphaFoldDB" id="K2S6T8"/>
<gene>
    <name evidence="2" type="ORF">MPH_10250</name>
</gene>
<dbReference type="EMBL" id="AHHD01000446">
    <property type="protein sequence ID" value="EKG12585.1"/>
    <property type="molecule type" value="Genomic_DNA"/>
</dbReference>
<evidence type="ECO:0000313" key="3">
    <source>
        <dbReference type="Proteomes" id="UP000007129"/>
    </source>
</evidence>
<dbReference type="VEuPathDB" id="FungiDB:MPH_10250"/>
<proteinExistence type="predicted"/>
<feature type="region of interest" description="Disordered" evidence="1">
    <location>
        <begin position="194"/>
        <end position="229"/>
    </location>
</feature>
<sequence>MHERNSGQEEKGGCSSLFIGRRIWVVRVESLRLAPINHPVGADLAIDEPAPLLDLRFVASSAGYCISDPSNRYAWLLAAAAAHAFFYGQPGGVCRFRCCPWQEKYARATATVWAERKKKARPAYAAAKFSSLAGRAMARNESVTGIGRVGGAGDAHDVAKASVRVRDLGCSASGHSSCGDASLLLCPIMTASLESAPRPGRRGTERSNGEEAGHRSGESDLDEKLMGEE</sequence>
<organism evidence="2 3">
    <name type="scientific">Macrophomina phaseolina (strain MS6)</name>
    <name type="common">Charcoal rot fungus</name>
    <dbReference type="NCBI Taxonomy" id="1126212"/>
    <lineage>
        <taxon>Eukaryota</taxon>
        <taxon>Fungi</taxon>
        <taxon>Dikarya</taxon>
        <taxon>Ascomycota</taxon>
        <taxon>Pezizomycotina</taxon>
        <taxon>Dothideomycetes</taxon>
        <taxon>Dothideomycetes incertae sedis</taxon>
        <taxon>Botryosphaeriales</taxon>
        <taxon>Botryosphaeriaceae</taxon>
        <taxon>Macrophomina</taxon>
    </lineage>
</organism>
<feature type="compositionally biased region" description="Basic and acidic residues" evidence="1">
    <location>
        <begin position="202"/>
        <end position="229"/>
    </location>
</feature>
<reference evidence="2 3" key="1">
    <citation type="journal article" date="2012" name="BMC Genomics">
        <title>Tools to kill: Genome of one of the most destructive plant pathogenic fungi Macrophomina phaseolina.</title>
        <authorList>
            <person name="Islam M.S."/>
            <person name="Haque M.S."/>
            <person name="Islam M.M."/>
            <person name="Emdad E.M."/>
            <person name="Halim A."/>
            <person name="Hossen Q.M.M."/>
            <person name="Hossain M.Z."/>
            <person name="Ahmed B."/>
            <person name="Rahim S."/>
            <person name="Rahman M.S."/>
            <person name="Alam M.M."/>
            <person name="Hou S."/>
            <person name="Wan X."/>
            <person name="Saito J.A."/>
            <person name="Alam M."/>
        </authorList>
    </citation>
    <scope>NUCLEOTIDE SEQUENCE [LARGE SCALE GENOMIC DNA]</scope>
    <source>
        <strain evidence="2 3">MS6</strain>
    </source>
</reference>
<comment type="caution">
    <text evidence="2">The sequence shown here is derived from an EMBL/GenBank/DDBJ whole genome shotgun (WGS) entry which is preliminary data.</text>
</comment>
<dbReference type="InParanoid" id="K2S6T8"/>
<accession>K2S6T8</accession>
<evidence type="ECO:0000256" key="1">
    <source>
        <dbReference type="SAM" id="MobiDB-lite"/>
    </source>
</evidence>
<dbReference type="HOGENOM" id="CLU_1210030_0_0_1"/>
<protein>
    <submittedName>
        <fullName evidence="2">Uncharacterized protein</fullName>
    </submittedName>
</protein>
<dbReference type="Proteomes" id="UP000007129">
    <property type="component" value="Unassembled WGS sequence"/>
</dbReference>